<feature type="region of interest" description="Disordered" evidence="1">
    <location>
        <begin position="1"/>
        <end position="22"/>
    </location>
</feature>
<dbReference type="Pfam" id="PF07484">
    <property type="entry name" value="Collar"/>
    <property type="match status" value="1"/>
</dbReference>
<dbReference type="Proteomes" id="UP000005089">
    <property type="component" value="Unassembled WGS sequence"/>
</dbReference>
<keyword evidence="4" id="KW-1185">Reference proteome</keyword>
<evidence type="ECO:0000256" key="1">
    <source>
        <dbReference type="SAM" id="MobiDB-lite"/>
    </source>
</evidence>
<organism evidence="3 4">
    <name type="scientific">Oxalobacter formigenes OXCC13</name>
    <dbReference type="NCBI Taxonomy" id="556269"/>
    <lineage>
        <taxon>Bacteria</taxon>
        <taxon>Pseudomonadati</taxon>
        <taxon>Pseudomonadota</taxon>
        <taxon>Betaproteobacteria</taxon>
        <taxon>Burkholderiales</taxon>
        <taxon>Oxalobacteraceae</taxon>
        <taxon>Oxalobacter</taxon>
    </lineage>
</organism>
<dbReference type="AlphaFoldDB" id="C3X8R3"/>
<dbReference type="SUPFAM" id="SSF88874">
    <property type="entry name" value="Receptor-binding domain of short tail fibre protein gp12"/>
    <property type="match status" value="1"/>
</dbReference>
<evidence type="ECO:0000313" key="4">
    <source>
        <dbReference type="Proteomes" id="UP000005089"/>
    </source>
</evidence>
<dbReference type="eggNOG" id="COG4675">
    <property type="taxonomic scope" value="Bacteria"/>
</dbReference>
<sequence>MGDIMNTPTQGKTGATVPQNDFKPFATNRDANIIGQAEYETLAALGNGFAKGLAKSSELNKVMRQSSSITAALARFAAAKTGEALLDNGDIDSLCRQIETAIGSVSSLLIAEAQGSADALTAHFTPEVKELENGLTVHVRAREKNTGTSPSFNADETGAKPVVKGNNLPLAIGDIAGAGHWLEMQYDEALDKWVLQNPAKGITPQSGVPIGTIEYFAMPTPPAGYLKADGAAVGRQTYPELFETIGTTFGEGDGSTTFNLPDLIDRFAQGSKTPGQKIEAGLPTFQAKLVSRPFGDSVNPGSIWGIGNAAVTKLASGSIILNAGVGSQTSNGDVTTIDASRSNPIYGASNTVQPPALTLLPCIKAFDAATNPGLIDITELANEVATHKHVTETFNDGTNWYRKWSDGWVEQGGTTSGNNTPQINLLVPMQDANYFVTRSIISGYDSNVTSAKTWTAVTTVTATQIGWFSDAANQQSNRWYVSGWAASA</sequence>
<proteinExistence type="predicted"/>
<name>C3X8R3_OXAFO</name>
<evidence type="ECO:0000313" key="3">
    <source>
        <dbReference type="EMBL" id="EEO29589.1"/>
    </source>
</evidence>
<dbReference type="Gene3D" id="3.90.1340.10">
    <property type="entry name" value="Phage tail collar domain"/>
    <property type="match status" value="1"/>
</dbReference>
<protein>
    <submittedName>
        <fullName evidence="3">Phage Tail Collar Domain protein</fullName>
    </submittedName>
</protein>
<dbReference type="InterPro" id="IPR037053">
    <property type="entry name" value="Phage_tail_collar_dom_sf"/>
</dbReference>
<feature type="domain" description="Phage tail collar" evidence="2">
    <location>
        <begin position="211"/>
        <end position="267"/>
    </location>
</feature>
<reference evidence="3 4" key="1">
    <citation type="submission" date="2009-02" db="EMBL/GenBank/DDBJ databases">
        <title>The Genome Sequence of Oxalobacter formigenes OXCC13.</title>
        <authorList>
            <consortium name="The Broad Institute Genome Sequencing Platform"/>
            <person name="Ward D."/>
            <person name="Young S.K."/>
            <person name="Kodira C.D."/>
            <person name="Zeng Q."/>
            <person name="Koehrsen M."/>
            <person name="Alvarado L."/>
            <person name="Berlin A."/>
            <person name="Borenstein D."/>
            <person name="Chen Z."/>
            <person name="Engels R."/>
            <person name="Freedman E."/>
            <person name="Gellesch M."/>
            <person name="Goldberg J."/>
            <person name="Griggs A."/>
            <person name="Gujja S."/>
            <person name="Heiman D."/>
            <person name="Hepburn T."/>
            <person name="Howarth C."/>
            <person name="Jen D."/>
            <person name="Larson L."/>
            <person name="Lewis B."/>
            <person name="Mehta T."/>
            <person name="Park D."/>
            <person name="Pearson M."/>
            <person name="Roberts A."/>
            <person name="Saif S."/>
            <person name="Shea T."/>
            <person name="Shenoy N."/>
            <person name="Sisk P."/>
            <person name="Stolte C."/>
            <person name="Sykes S."/>
            <person name="Walk T."/>
            <person name="White J."/>
            <person name="Yandava C."/>
            <person name="Allison M.J."/>
            <person name="Lander E."/>
            <person name="Nusbaum C."/>
            <person name="Galagan J."/>
            <person name="Birren B."/>
        </authorList>
    </citation>
    <scope>NUCLEOTIDE SEQUENCE [LARGE SCALE GENOMIC DNA]</scope>
    <source>
        <strain evidence="3 4">OXCC13</strain>
    </source>
</reference>
<dbReference type="STRING" id="847.BRW83_1617"/>
<accession>C3X8R3</accession>
<dbReference type="EMBL" id="GG658170">
    <property type="protein sequence ID" value="EEO29589.1"/>
    <property type="molecule type" value="Genomic_DNA"/>
</dbReference>
<gene>
    <name evidence="3" type="ORF">OFBG_00617</name>
</gene>
<feature type="compositionally biased region" description="Polar residues" evidence="1">
    <location>
        <begin position="1"/>
        <end position="19"/>
    </location>
</feature>
<dbReference type="InterPro" id="IPR011083">
    <property type="entry name" value="Phage_tail_collar_dom"/>
</dbReference>
<evidence type="ECO:0000259" key="2">
    <source>
        <dbReference type="Pfam" id="PF07484"/>
    </source>
</evidence>
<dbReference type="HOGENOM" id="CLU_598307_0_0_4"/>